<reference evidence="6" key="1">
    <citation type="submission" date="2015-02" db="EMBL/GenBank/DDBJ databases">
        <authorList>
            <person name="Ju K.-S."/>
            <person name="Doroghazi J.R."/>
            <person name="Metcalf W."/>
        </authorList>
    </citation>
    <scope>NUCLEOTIDE SEQUENCE [LARGE SCALE GENOMIC DNA]</scope>
    <source>
        <strain evidence="6">NRRL B-16380</strain>
    </source>
</reference>
<dbReference type="InterPro" id="IPR029058">
    <property type="entry name" value="AB_hydrolase_fold"/>
</dbReference>
<sequence>MIPGHRRAAMATLLTLALSAPLLSATPAVSVTAAQAASQIPYSGGLELPSPTGPYPVGRRTLHLVDRHRTDPWVPTAGNRELMVTVSYPARSAGGSPAAYMTDEEAQLLLEARGLGGVVPHETVARARTHAHVGARPAPGRFPTVLLSPGFSMPRTTLTSIADDLASRGYVVASVDHAYESVGTAFPGGRMLTCVACERVDTSEEQAAVVRGRVMDMSFVISELTDGRRAGALSHAIDPSRIGIGGHSIGGATAAATMAADRRVRAGVDLDGDFFLHPAAAGLGGRPFLMLGAESTHSPSSRTTDWPEAWKHLNGWKRWLTVAGAEHFSFTDLPYLAGQLGLSDPALSLSGERGWRITRDYVSAFFDLHLRGIPQPLLGGPEATHPEVAFQRP</sequence>
<feature type="chain" id="PRO_5038529265" evidence="4">
    <location>
        <begin position="34"/>
        <end position="393"/>
    </location>
</feature>
<evidence type="ECO:0000256" key="1">
    <source>
        <dbReference type="ARBA" id="ARBA00022801"/>
    </source>
</evidence>
<keyword evidence="3" id="KW-0443">Lipid metabolism</keyword>
<keyword evidence="6" id="KW-1185">Reference proteome</keyword>
<dbReference type="STRING" id="284040.UK15_00940"/>
<dbReference type="SUPFAM" id="SSF53474">
    <property type="entry name" value="alpha/beta-Hydrolases"/>
    <property type="match status" value="1"/>
</dbReference>
<protein>
    <submittedName>
        <fullName evidence="5">Acetylhydrolase</fullName>
    </submittedName>
</protein>
<gene>
    <name evidence="5" type="ORF">UK15_00940</name>
</gene>
<dbReference type="PANTHER" id="PTHR10272">
    <property type="entry name" value="PLATELET-ACTIVATING FACTOR ACETYLHYDROLASE"/>
    <property type="match status" value="1"/>
</dbReference>
<dbReference type="GO" id="GO:0016042">
    <property type="term" value="P:lipid catabolic process"/>
    <property type="evidence" value="ECO:0007669"/>
    <property type="project" value="UniProtKB-KW"/>
</dbReference>
<dbReference type="GO" id="GO:0003847">
    <property type="term" value="F:1-alkyl-2-acetylglycerophosphocholine esterase activity"/>
    <property type="evidence" value="ECO:0007669"/>
    <property type="project" value="TreeGrafter"/>
</dbReference>
<dbReference type="Proteomes" id="UP000034786">
    <property type="component" value="Unassembled WGS sequence"/>
</dbReference>
<evidence type="ECO:0000313" key="5">
    <source>
        <dbReference type="EMBL" id="KJK41429.1"/>
    </source>
</evidence>
<dbReference type="Pfam" id="PF03403">
    <property type="entry name" value="PAF-AH_p_II"/>
    <property type="match status" value="2"/>
</dbReference>
<dbReference type="Gene3D" id="3.40.50.1820">
    <property type="entry name" value="alpha/beta hydrolase"/>
    <property type="match status" value="1"/>
</dbReference>
<evidence type="ECO:0000256" key="3">
    <source>
        <dbReference type="ARBA" id="ARBA00023098"/>
    </source>
</evidence>
<dbReference type="PATRIC" id="fig|284040.3.peg.196"/>
<evidence type="ECO:0000256" key="2">
    <source>
        <dbReference type="ARBA" id="ARBA00022963"/>
    </source>
</evidence>
<dbReference type="EMBL" id="JYJH01000001">
    <property type="protein sequence ID" value="KJK41429.1"/>
    <property type="molecule type" value="Genomic_DNA"/>
</dbReference>
<dbReference type="AlphaFoldDB" id="A0A0M2H071"/>
<keyword evidence="1 5" id="KW-0378">Hydrolase</keyword>
<comment type="caution">
    <text evidence="5">The sequence shown here is derived from an EMBL/GenBank/DDBJ whole genome shotgun (WGS) entry which is preliminary data.</text>
</comment>
<evidence type="ECO:0000256" key="4">
    <source>
        <dbReference type="SAM" id="SignalP"/>
    </source>
</evidence>
<name>A0A0M2H071_9ACTN</name>
<feature type="signal peptide" evidence="4">
    <location>
        <begin position="1"/>
        <end position="33"/>
    </location>
</feature>
<keyword evidence="4" id="KW-0732">Signal</keyword>
<proteinExistence type="predicted"/>
<evidence type="ECO:0000313" key="6">
    <source>
        <dbReference type="Proteomes" id="UP000034786"/>
    </source>
</evidence>
<keyword evidence="2" id="KW-0442">Lipid degradation</keyword>
<dbReference type="PANTHER" id="PTHR10272:SF0">
    <property type="entry name" value="PLATELET-ACTIVATING FACTOR ACETYLHYDROLASE"/>
    <property type="match status" value="1"/>
</dbReference>
<accession>A0A0M2H071</accession>
<organism evidence="5 6">
    <name type="scientific">Streptomyces variegatus</name>
    <dbReference type="NCBI Taxonomy" id="284040"/>
    <lineage>
        <taxon>Bacteria</taxon>
        <taxon>Bacillati</taxon>
        <taxon>Actinomycetota</taxon>
        <taxon>Actinomycetes</taxon>
        <taxon>Kitasatosporales</taxon>
        <taxon>Streptomycetaceae</taxon>
        <taxon>Streptomyces</taxon>
    </lineage>
</organism>
<dbReference type="RefSeq" id="WP_031131243.1">
    <property type="nucleotide sequence ID" value="NZ_JYJH01000001.1"/>
</dbReference>